<dbReference type="CDD" id="cd06558">
    <property type="entry name" value="crotonase-like"/>
    <property type="match status" value="1"/>
</dbReference>
<dbReference type="Gene3D" id="1.10.12.10">
    <property type="entry name" value="Lyase 2-enoyl-coa Hydratase, Chain A, domain 2"/>
    <property type="match status" value="1"/>
</dbReference>
<dbReference type="Gene3D" id="3.90.226.10">
    <property type="entry name" value="2-enoyl-CoA Hydratase, Chain A, domain 1"/>
    <property type="match status" value="1"/>
</dbReference>
<reference evidence="4" key="1">
    <citation type="journal article" date="2019" name="Int. J. Syst. Evol. Microbiol.">
        <title>The Global Catalogue of Microorganisms (GCM) 10K type strain sequencing project: providing services to taxonomists for standard genome sequencing and annotation.</title>
        <authorList>
            <consortium name="The Broad Institute Genomics Platform"/>
            <consortium name="The Broad Institute Genome Sequencing Center for Infectious Disease"/>
            <person name="Wu L."/>
            <person name="Ma J."/>
        </authorList>
    </citation>
    <scope>NUCLEOTIDE SEQUENCE [LARGE SCALE GENOMIC DNA]</scope>
    <source>
        <strain evidence="4">KCTC 42182</strain>
    </source>
</reference>
<evidence type="ECO:0000313" key="3">
    <source>
        <dbReference type="EMBL" id="MFC3678224.1"/>
    </source>
</evidence>
<dbReference type="PROSITE" id="PS00166">
    <property type="entry name" value="ENOYL_COA_HYDRATASE"/>
    <property type="match status" value="1"/>
</dbReference>
<dbReference type="InterPro" id="IPR029045">
    <property type="entry name" value="ClpP/crotonase-like_dom_sf"/>
</dbReference>
<dbReference type="SUPFAM" id="SSF52096">
    <property type="entry name" value="ClpP/crotonase"/>
    <property type="match status" value="1"/>
</dbReference>
<proteinExistence type="inferred from homology"/>
<organism evidence="3 4">
    <name type="scientific">Ferrovibrio xuzhouensis</name>
    <dbReference type="NCBI Taxonomy" id="1576914"/>
    <lineage>
        <taxon>Bacteria</taxon>
        <taxon>Pseudomonadati</taxon>
        <taxon>Pseudomonadota</taxon>
        <taxon>Alphaproteobacteria</taxon>
        <taxon>Rhodospirillales</taxon>
        <taxon>Rhodospirillaceae</taxon>
        <taxon>Ferrovibrio</taxon>
    </lineage>
</organism>
<dbReference type="InterPro" id="IPR001753">
    <property type="entry name" value="Enoyl-CoA_hydra/iso"/>
</dbReference>
<comment type="caution">
    <text evidence="3">The sequence shown here is derived from an EMBL/GenBank/DDBJ whole genome shotgun (WGS) entry which is preliminary data.</text>
</comment>
<dbReference type="EMBL" id="JBHRYJ010000007">
    <property type="protein sequence ID" value="MFC3678224.1"/>
    <property type="molecule type" value="Genomic_DNA"/>
</dbReference>
<evidence type="ECO:0000256" key="1">
    <source>
        <dbReference type="ARBA" id="ARBA00005254"/>
    </source>
</evidence>
<protein>
    <submittedName>
        <fullName evidence="3">Enoyl-CoA hydratase-related protein</fullName>
    </submittedName>
</protein>
<dbReference type="RefSeq" id="WP_379729836.1">
    <property type="nucleotide sequence ID" value="NZ_JBHRYJ010000007.1"/>
</dbReference>
<dbReference type="InterPro" id="IPR018376">
    <property type="entry name" value="Enoyl-CoA_hyd/isom_CS"/>
</dbReference>
<accession>A0ABV7VL72</accession>
<dbReference type="InterPro" id="IPR051683">
    <property type="entry name" value="Enoyl-CoA_Hydratase/Isomerase"/>
</dbReference>
<evidence type="ECO:0000256" key="2">
    <source>
        <dbReference type="RuleBase" id="RU003707"/>
    </source>
</evidence>
<evidence type="ECO:0000313" key="4">
    <source>
        <dbReference type="Proteomes" id="UP001595711"/>
    </source>
</evidence>
<sequence length="265" mass="28136">MSETADVVLFETDSRGVATVTLNRPQVHNAFNDEVIARLAAIWSDLASRSDIRVVVLKGSGKSFSAGGDLDWMRKAGKATPEQNRLSTLTLARMLKGLNDLPQATLALVHGACMAGGTGLASCADIVVAAQDAKFALTEVRLGLTPATISPYVVAAIGPRQARRYFLTAERFDAAEACRIGLVHETVTDEGALATRGLEVVAALLQGAPGAIHDSKRLVARVAHAVVDEALMEFTAQNIADRRASAEGQEGLAAFFDKRKPNWSV</sequence>
<dbReference type="Proteomes" id="UP001595711">
    <property type="component" value="Unassembled WGS sequence"/>
</dbReference>
<dbReference type="Pfam" id="PF00378">
    <property type="entry name" value="ECH_1"/>
    <property type="match status" value="1"/>
</dbReference>
<name>A0ABV7VL72_9PROT</name>
<dbReference type="PANTHER" id="PTHR42964">
    <property type="entry name" value="ENOYL-COA HYDRATASE"/>
    <property type="match status" value="1"/>
</dbReference>
<gene>
    <name evidence="3" type="ORF">ACFOOQ_21930</name>
</gene>
<keyword evidence="4" id="KW-1185">Reference proteome</keyword>
<dbReference type="InterPro" id="IPR014748">
    <property type="entry name" value="Enoyl-CoA_hydra_C"/>
</dbReference>
<comment type="similarity">
    <text evidence="1 2">Belongs to the enoyl-CoA hydratase/isomerase family.</text>
</comment>
<dbReference type="PANTHER" id="PTHR42964:SF1">
    <property type="entry name" value="POLYKETIDE BIOSYNTHESIS ENOYL-COA HYDRATASE PKSH-RELATED"/>
    <property type="match status" value="1"/>
</dbReference>